<proteinExistence type="predicted"/>
<dbReference type="AlphaFoldDB" id="A0A6A6LE31"/>
<accession>A0A6A6LE31</accession>
<organism evidence="1 2">
    <name type="scientific">Hevea brasiliensis</name>
    <name type="common">Para rubber tree</name>
    <name type="synonym">Siphonia brasiliensis</name>
    <dbReference type="NCBI Taxonomy" id="3981"/>
    <lineage>
        <taxon>Eukaryota</taxon>
        <taxon>Viridiplantae</taxon>
        <taxon>Streptophyta</taxon>
        <taxon>Embryophyta</taxon>
        <taxon>Tracheophyta</taxon>
        <taxon>Spermatophyta</taxon>
        <taxon>Magnoliopsida</taxon>
        <taxon>eudicotyledons</taxon>
        <taxon>Gunneridae</taxon>
        <taxon>Pentapetalae</taxon>
        <taxon>rosids</taxon>
        <taxon>fabids</taxon>
        <taxon>Malpighiales</taxon>
        <taxon>Euphorbiaceae</taxon>
        <taxon>Crotonoideae</taxon>
        <taxon>Micrandreae</taxon>
        <taxon>Hevea</taxon>
    </lineage>
</organism>
<reference evidence="1 2" key="1">
    <citation type="journal article" date="2020" name="Mol. Plant">
        <title>The Chromosome-Based Rubber Tree Genome Provides New Insights into Spurge Genome Evolution and Rubber Biosynthesis.</title>
        <authorList>
            <person name="Liu J."/>
            <person name="Shi C."/>
            <person name="Shi C.C."/>
            <person name="Li W."/>
            <person name="Zhang Q.J."/>
            <person name="Zhang Y."/>
            <person name="Li K."/>
            <person name="Lu H.F."/>
            <person name="Shi C."/>
            <person name="Zhu S.T."/>
            <person name="Xiao Z.Y."/>
            <person name="Nan H."/>
            <person name="Yue Y."/>
            <person name="Zhu X.G."/>
            <person name="Wu Y."/>
            <person name="Hong X.N."/>
            <person name="Fan G.Y."/>
            <person name="Tong Y."/>
            <person name="Zhang D."/>
            <person name="Mao C.L."/>
            <person name="Liu Y.L."/>
            <person name="Hao S.J."/>
            <person name="Liu W.Q."/>
            <person name="Lv M.Q."/>
            <person name="Zhang H.B."/>
            <person name="Liu Y."/>
            <person name="Hu-Tang G.R."/>
            <person name="Wang J.P."/>
            <person name="Wang J.H."/>
            <person name="Sun Y.H."/>
            <person name="Ni S.B."/>
            <person name="Chen W.B."/>
            <person name="Zhang X.C."/>
            <person name="Jiao Y.N."/>
            <person name="Eichler E.E."/>
            <person name="Li G.H."/>
            <person name="Liu X."/>
            <person name="Gao L.Z."/>
        </authorList>
    </citation>
    <scope>NUCLEOTIDE SEQUENCE [LARGE SCALE GENOMIC DNA]</scope>
    <source>
        <strain evidence="2">cv. GT1</strain>
        <tissue evidence="1">Leaf</tissue>
    </source>
</reference>
<keyword evidence="2" id="KW-1185">Reference proteome</keyword>
<gene>
    <name evidence="1" type="ORF">GH714_024065</name>
</gene>
<comment type="caution">
    <text evidence="1">The sequence shown here is derived from an EMBL/GenBank/DDBJ whole genome shotgun (WGS) entry which is preliminary data.</text>
</comment>
<sequence>MAALTKEEGNDEGTAELIAYEIGSLYDELKEFEEKLKADEVEVVIDLKNIQLTTGRSEGAGVMKQLVLAHI</sequence>
<evidence type="ECO:0000313" key="1">
    <source>
        <dbReference type="EMBL" id="KAF2298548.1"/>
    </source>
</evidence>
<name>A0A6A6LE31_HEVBR</name>
<protein>
    <submittedName>
        <fullName evidence="1">Uncharacterized protein</fullName>
    </submittedName>
</protein>
<evidence type="ECO:0000313" key="2">
    <source>
        <dbReference type="Proteomes" id="UP000467840"/>
    </source>
</evidence>
<dbReference type="EMBL" id="JAAGAX010000011">
    <property type="protein sequence ID" value="KAF2298548.1"/>
    <property type="molecule type" value="Genomic_DNA"/>
</dbReference>
<dbReference type="Proteomes" id="UP000467840">
    <property type="component" value="Chromosome 1"/>
</dbReference>